<protein>
    <recommendedName>
        <fullName evidence="2">Extracellular solute-binding protein</fullName>
    </recommendedName>
</protein>
<comment type="caution">
    <text evidence="1">The sequence shown here is derived from an EMBL/GenBank/DDBJ whole genome shotgun (WGS) entry which is preliminary data.</text>
</comment>
<dbReference type="InterPro" id="IPR050490">
    <property type="entry name" value="Bact_solute-bd_prot1"/>
</dbReference>
<sequence length="348" mass="38505">MLKLKLVISLLLLSGLLFAAGQQGEQPMELYIASMNVGLGNEGSDYIMAPFIEEYPEVKLHNVTLNVLDATTMSMDMRIAAGEPIHFYNDYFSRAGKYIIPKSAGGSIWALDLSKYWDDVDDFIPGVLDPYWVDGELLGTPLPNMIVAQYLNLTILAKAGYVPPPMEDWTTEELDIALRKTKSANLPDVLPTMMFALNQSGDWHYMGYFAGQGAEIFADGDYTKSAVNTPAGLKVFETWKMWQDDGLIPPEAAMLADRDFIPLRDAGKLAISGARLGVPIQQNPKRMESLLEQGIIDEPYAMAMYNFPRAPGVDAVPLLTQWNVNIAFGSEDEAVNEVVARVAWHVNS</sequence>
<evidence type="ECO:0000313" key="1">
    <source>
        <dbReference type="EMBL" id="KKK64563.1"/>
    </source>
</evidence>
<proteinExistence type="predicted"/>
<dbReference type="SUPFAM" id="SSF53850">
    <property type="entry name" value="Periplasmic binding protein-like II"/>
    <property type="match status" value="1"/>
</dbReference>
<dbReference type="PANTHER" id="PTHR43649">
    <property type="entry name" value="ARABINOSE-BINDING PROTEIN-RELATED"/>
    <property type="match status" value="1"/>
</dbReference>
<dbReference type="EMBL" id="LAZR01060968">
    <property type="protein sequence ID" value="KKK64563.1"/>
    <property type="molecule type" value="Genomic_DNA"/>
</dbReference>
<dbReference type="Gene3D" id="3.40.190.10">
    <property type="entry name" value="Periplasmic binding protein-like II"/>
    <property type="match status" value="1"/>
</dbReference>
<accession>A0A0F8X6X9</accession>
<gene>
    <name evidence="1" type="ORF">LCGC14_2982940</name>
</gene>
<reference evidence="1" key="1">
    <citation type="journal article" date="2015" name="Nature">
        <title>Complex archaea that bridge the gap between prokaryotes and eukaryotes.</title>
        <authorList>
            <person name="Spang A."/>
            <person name="Saw J.H."/>
            <person name="Jorgensen S.L."/>
            <person name="Zaremba-Niedzwiedzka K."/>
            <person name="Martijn J."/>
            <person name="Lind A.E."/>
            <person name="van Eijk R."/>
            <person name="Schleper C."/>
            <person name="Guy L."/>
            <person name="Ettema T.J."/>
        </authorList>
    </citation>
    <scope>NUCLEOTIDE SEQUENCE</scope>
</reference>
<feature type="non-terminal residue" evidence="1">
    <location>
        <position position="348"/>
    </location>
</feature>
<dbReference type="AlphaFoldDB" id="A0A0F8X6X9"/>
<organism evidence="1">
    <name type="scientific">marine sediment metagenome</name>
    <dbReference type="NCBI Taxonomy" id="412755"/>
    <lineage>
        <taxon>unclassified sequences</taxon>
        <taxon>metagenomes</taxon>
        <taxon>ecological metagenomes</taxon>
    </lineage>
</organism>
<evidence type="ECO:0008006" key="2">
    <source>
        <dbReference type="Google" id="ProtNLM"/>
    </source>
</evidence>
<name>A0A0F8X6X9_9ZZZZ</name>
<dbReference type="PANTHER" id="PTHR43649:SF12">
    <property type="entry name" value="DIACETYLCHITOBIOSE BINDING PROTEIN DASA"/>
    <property type="match status" value="1"/>
</dbReference>